<evidence type="ECO:0000256" key="2">
    <source>
        <dbReference type="ARBA" id="ARBA00022475"/>
    </source>
</evidence>
<keyword evidence="9 13" id="KW-0472">Membrane</keyword>
<dbReference type="PROSITE" id="PS50035">
    <property type="entry name" value="PLD"/>
    <property type="match status" value="2"/>
</dbReference>
<keyword evidence="2" id="KW-1003">Cell membrane</keyword>
<keyword evidence="6" id="KW-0677">Repeat</keyword>
<keyword evidence="3" id="KW-0444">Lipid biosynthesis</keyword>
<evidence type="ECO:0000256" key="12">
    <source>
        <dbReference type="NCBIfam" id="TIGR04265"/>
    </source>
</evidence>
<evidence type="ECO:0000256" key="10">
    <source>
        <dbReference type="ARBA" id="ARBA00023209"/>
    </source>
</evidence>
<evidence type="ECO:0000256" key="6">
    <source>
        <dbReference type="ARBA" id="ARBA00022737"/>
    </source>
</evidence>
<dbReference type="InterPro" id="IPR027379">
    <property type="entry name" value="CLS_N"/>
</dbReference>
<accession>A0ABS2GLL3</accession>
<evidence type="ECO:0000256" key="4">
    <source>
        <dbReference type="ARBA" id="ARBA00022679"/>
    </source>
</evidence>
<dbReference type="InterPro" id="IPR025202">
    <property type="entry name" value="PLD-like_dom"/>
</dbReference>
<name>A0ABS2GLL3_9FIRM</name>
<sequence length="507" mass="58241">MRKILRFLFSRMVIVGVLIFLQLAFLVALLVTLEGHLVYAYPLLLVLSVGVSVWVVTGEANPAYKLSWVLLISAVPVFGGLFYLMFGNQRTPDDLKARIQQFYDATIQRVHPNFRCWEDLSKVGRDLATEAAYIENVSGFPVWDGTQGEYFPIGEAFFESLKEELQKAQKFIFMEYFIIREGQMWDPILEILKKKAASGVEVRLLYDDVGTLQTLPTNYRSTLEKAGIRTAIFNPFRPHLNMAMNYRDHRKITVIDGNIGYCGGLNLADEYINAYEKHGHWKDTAVMLRGQAVWNLTLMFLMMWQFTTTVEADFDRYRPTMNLPSDGFVQPFGDSPLDNLNVSETAYMQIINRAHDYVYITTPYLILDNEMVTSLINAAQSGIDVRIITPHVADKWYVHMVTRSYYAQLIRGGVKIYEYTPGFIHSKMFVSDDQVAIVGTANMDYRSFYLHFECGVSFYQSTMAAKVRDDILRTLKVCQPVELDELNRAPLHHRAFTKLLRLMAPLM</sequence>
<keyword evidence="8" id="KW-0443">Lipid metabolism</keyword>
<keyword evidence="11" id="KW-1208">Phospholipid metabolism</keyword>
<comment type="subcellular location">
    <subcellularLocation>
        <location evidence="1">Cell membrane</location>
        <topology evidence="1">Multi-pass membrane protein</topology>
    </subcellularLocation>
</comment>
<evidence type="ECO:0000256" key="9">
    <source>
        <dbReference type="ARBA" id="ARBA00023136"/>
    </source>
</evidence>
<feature type="transmembrane region" description="Helical" evidence="13">
    <location>
        <begin position="39"/>
        <end position="56"/>
    </location>
</feature>
<dbReference type="SMART" id="SM00155">
    <property type="entry name" value="PLDc"/>
    <property type="match status" value="2"/>
</dbReference>
<dbReference type="InterPro" id="IPR001736">
    <property type="entry name" value="PLipase_D/transphosphatidylase"/>
</dbReference>
<evidence type="ECO:0000256" key="7">
    <source>
        <dbReference type="ARBA" id="ARBA00022989"/>
    </source>
</evidence>
<reference evidence="15 16" key="1">
    <citation type="journal article" date="2021" name="Sci. Rep.">
        <title>The distribution of antibiotic resistance genes in chicken gut microbiota commensals.</title>
        <authorList>
            <person name="Juricova H."/>
            <person name="Matiasovicova J."/>
            <person name="Kubasova T."/>
            <person name="Cejkova D."/>
            <person name="Rychlik I."/>
        </authorList>
    </citation>
    <scope>NUCLEOTIDE SEQUENCE [LARGE SCALE GENOMIC DNA]</scope>
    <source>
        <strain evidence="15 16">An564</strain>
    </source>
</reference>
<dbReference type="InterPro" id="IPR022924">
    <property type="entry name" value="Cardiolipin_synthase"/>
</dbReference>
<keyword evidence="5 13" id="KW-0812">Transmembrane</keyword>
<feature type="transmembrane region" description="Helical" evidence="13">
    <location>
        <begin position="12"/>
        <end position="33"/>
    </location>
</feature>
<feature type="transmembrane region" description="Helical" evidence="13">
    <location>
        <begin position="68"/>
        <end position="86"/>
    </location>
</feature>
<dbReference type="PANTHER" id="PTHR21248:SF22">
    <property type="entry name" value="PHOSPHOLIPASE D"/>
    <property type="match status" value="1"/>
</dbReference>
<dbReference type="Pfam" id="PF13091">
    <property type="entry name" value="PLDc_2"/>
    <property type="match status" value="2"/>
</dbReference>
<gene>
    <name evidence="15" type="primary">cls</name>
    <name evidence="15" type="ORF">H9X81_01850</name>
</gene>
<dbReference type="CDD" id="cd09154">
    <property type="entry name" value="PLDc_SMU_988_like_1"/>
    <property type="match status" value="1"/>
</dbReference>
<evidence type="ECO:0000313" key="15">
    <source>
        <dbReference type="EMBL" id="MBM6922439.1"/>
    </source>
</evidence>
<evidence type="ECO:0000256" key="5">
    <source>
        <dbReference type="ARBA" id="ARBA00022692"/>
    </source>
</evidence>
<dbReference type="EMBL" id="JACSNR010000001">
    <property type="protein sequence ID" value="MBM6922439.1"/>
    <property type="molecule type" value="Genomic_DNA"/>
</dbReference>
<dbReference type="Pfam" id="PF13396">
    <property type="entry name" value="PLDc_N"/>
    <property type="match status" value="1"/>
</dbReference>
<feature type="domain" description="PLD phosphodiesterase" evidence="14">
    <location>
        <begin position="420"/>
        <end position="447"/>
    </location>
</feature>
<evidence type="ECO:0000256" key="1">
    <source>
        <dbReference type="ARBA" id="ARBA00004651"/>
    </source>
</evidence>
<dbReference type="PANTHER" id="PTHR21248">
    <property type="entry name" value="CARDIOLIPIN SYNTHASE"/>
    <property type="match status" value="1"/>
</dbReference>
<evidence type="ECO:0000256" key="3">
    <source>
        <dbReference type="ARBA" id="ARBA00022516"/>
    </source>
</evidence>
<dbReference type="CDD" id="cd09160">
    <property type="entry name" value="PLDc_SMU_988_like_2"/>
    <property type="match status" value="1"/>
</dbReference>
<organism evidence="15 16">
    <name type="scientific">Hydrogenoanaerobacterium saccharovorans</name>
    <dbReference type="NCBI Taxonomy" id="474960"/>
    <lineage>
        <taxon>Bacteria</taxon>
        <taxon>Bacillati</taxon>
        <taxon>Bacillota</taxon>
        <taxon>Clostridia</taxon>
        <taxon>Eubacteriales</taxon>
        <taxon>Oscillospiraceae</taxon>
        <taxon>Hydrogenoanaerobacterium</taxon>
    </lineage>
</organism>
<protein>
    <recommendedName>
        <fullName evidence="12">Cardiolipin synthase</fullName>
        <ecNumber evidence="12">2.7.8.-</ecNumber>
    </recommendedName>
</protein>
<keyword evidence="16" id="KW-1185">Reference proteome</keyword>
<evidence type="ECO:0000256" key="8">
    <source>
        <dbReference type="ARBA" id="ARBA00023098"/>
    </source>
</evidence>
<keyword evidence="7 13" id="KW-1133">Transmembrane helix</keyword>
<evidence type="ECO:0000256" key="11">
    <source>
        <dbReference type="ARBA" id="ARBA00023264"/>
    </source>
</evidence>
<keyword evidence="4" id="KW-0808">Transferase</keyword>
<dbReference type="Proteomes" id="UP000724149">
    <property type="component" value="Unassembled WGS sequence"/>
</dbReference>
<proteinExistence type="predicted"/>
<dbReference type="Gene3D" id="3.30.870.10">
    <property type="entry name" value="Endonuclease Chain A"/>
    <property type="match status" value="2"/>
</dbReference>
<evidence type="ECO:0000256" key="13">
    <source>
        <dbReference type="SAM" id="Phobius"/>
    </source>
</evidence>
<keyword evidence="10" id="KW-0594">Phospholipid biosynthesis</keyword>
<comment type="caution">
    <text evidence="15">The sequence shown here is derived from an EMBL/GenBank/DDBJ whole genome shotgun (WGS) entry which is preliminary data.</text>
</comment>
<dbReference type="SUPFAM" id="SSF56024">
    <property type="entry name" value="Phospholipase D/nuclease"/>
    <property type="match status" value="2"/>
</dbReference>
<dbReference type="NCBIfam" id="TIGR04265">
    <property type="entry name" value="bac_cardiolipin"/>
    <property type="match status" value="1"/>
</dbReference>
<evidence type="ECO:0000259" key="14">
    <source>
        <dbReference type="PROSITE" id="PS50035"/>
    </source>
</evidence>
<evidence type="ECO:0000313" key="16">
    <source>
        <dbReference type="Proteomes" id="UP000724149"/>
    </source>
</evidence>
<dbReference type="EC" id="2.7.8.-" evidence="12"/>
<feature type="domain" description="PLD phosphodiesterase" evidence="14">
    <location>
        <begin position="244"/>
        <end position="271"/>
    </location>
</feature>